<dbReference type="GO" id="GO:0005634">
    <property type="term" value="C:nucleus"/>
    <property type="evidence" value="ECO:0007669"/>
    <property type="project" value="UniProtKB-SubCell"/>
</dbReference>
<evidence type="ECO:0000256" key="5">
    <source>
        <dbReference type="ARBA" id="ARBA00023242"/>
    </source>
</evidence>
<name>A0A0D2B564_9PEZI</name>
<dbReference type="AlphaFoldDB" id="A0A0D2B564"/>
<comment type="subcellular location">
    <subcellularLocation>
        <location evidence="1">Nucleus</location>
    </subcellularLocation>
</comment>
<dbReference type="GO" id="GO:0008270">
    <property type="term" value="F:zinc ion binding"/>
    <property type="evidence" value="ECO:0007669"/>
    <property type="project" value="InterPro"/>
</dbReference>
<evidence type="ECO:0000256" key="3">
    <source>
        <dbReference type="ARBA" id="ARBA00023015"/>
    </source>
</evidence>
<dbReference type="CDD" id="cd00067">
    <property type="entry name" value="GAL4"/>
    <property type="match status" value="1"/>
</dbReference>
<evidence type="ECO:0000259" key="7">
    <source>
        <dbReference type="PROSITE" id="PS50048"/>
    </source>
</evidence>
<accession>A0A0D2B564</accession>
<dbReference type="PANTHER" id="PTHR47338:SF20">
    <property type="entry name" value="ZN(II)2CYS6 TRANSCRIPTION FACTOR (EUROFUNG)"/>
    <property type="match status" value="1"/>
</dbReference>
<dbReference type="SUPFAM" id="SSF57701">
    <property type="entry name" value="Zn2/Cys6 DNA-binding domain"/>
    <property type="match status" value="1"/>
</dbReference>
<evidence type="ECO:0000256" key="4">
    <source>
        <dbReference type="ARBA" id="ARBA00023163"/>
    </source>
</evidence>
<dbReference type="InterPro" id="IPR036864">
    <property type="entry name" value="Zn2-C6_fun-type_DNA-bd_sf"/>
</dbReference>
<evidence type="ECO:0000256" key="2">
    <source>
        <dbReference type="ARBA" id="ARBA00022723"/>
    </source>
</evidence>
<keyword evidence="2" id="KW-0479">Metal-binding</keyword>
<evidence type="ECO:0000313" key="8">
    <source>
        <dbReference type="EMBL" id="KIW06369.1"/>
    </source>
</evidence>
<keyword evidence="9" id="KW-1185">Reference proteome</keyword>
<dbReference type="SMART" id="SM00066">
    <property type="entry name" value="GAL4"/>
    <property type="match status" value="1"/>
</dbReference>
<proteinExistence type="predicted"/>
<dbReference type="GO" id="GO:0000981">
    <property type="term" value="F:DNA-binding transcription factor activity, RNA polymerase II-specific"/>
    <property type="evidence" value="ECO:0007669"/>
    <property type="project" value="InterPro"/>
</dbReference>
<dbReference type="InterPro" id="IPR050815">
    <property type="entry name" value="TF_fung"/>
</dbReference>
<dbReference type="EMBL" id="KN847535">
    <property type="protein sequence ID" value="KIW06369.1"/>
    <property type="molecule type" value="Genomic_DNA"/>
</dbReference>
<dbReference type="InterPro" id="IPR001138">
    <property type="entry name" value="Zn2Cys6_DnaBD"/>
</dbReference>
<dbReference type="OrthoDB" id="10261637at2759"/>
<keyword evidence="5" id="KW-0539">Nucleus</keyword>
<dbReference type="InParanoid" id="A0A0D2B564"/>
<sequence length="210" mass="24132">MNQKAAISCDSCRQRKCKCDRKLPVCTQCRTTLRNDCQYSEVNKRGIPQGYLNALEQRLAETELALFRTLSEQQSHAQPSAVMNEEKLRELRTSVSHRAKNENLEEWKQYPLITPADRARWLSFKRSQLGYIFETSVQVPDEADDLPVQMEHQYYSQTSLNNRTDSSINHGNTPSHRTLSTPFPAQSVETSRAAKSIAQSYADSHKNIYF</sequence>
<dbReference type="PROSITE" id="PS50048">
    <property type="entry name" value="ZN2_CY6_FUNGAL_2"/>
    <property type="match status" value="1"/>
</dbReference>
<organism evidence="8 9">
    <name type="scientific">Verruconis gallopava</name>
    <dbReference type="NCBI Taxonomy" id="253628"/>
    <lineage>
        <taxon>Eukaryota</taxon>
        <taxon>Fungi</taxon>
        <taxon>Dikarya</taxon>
        <taxon>Ascomycota</taxon>
        <taxon>Pezizomycotina</taxon>
        <taxon>Dothideomycetes</taxon>
        <taxon>Pleosporomycetidae</taxon>
        <taxon>Venturiales</taxon>
        <taxon>Sympoventuriaceae</taxon>
        <taxon>Verruconis</taxon>
    </lineage>
</organism>
<feature type="domain" description="Zn(2)-C6 fungal-type" evidence="7">
    <location>
        <begin position="8"/>
        <end position="39"/>
    </location>
</feature>
<gene>
    <name evidence="8" type="ORF">PV09_02827</name>
</gene>
<evidence type="ECO:0000256" key="6">
    <source>
        <dbReference type="SAM" id="MobiDB-lite"/>
    </source>
</evidence>
<dbReference type="Pfam" id="PF00172">
    <property type="entry name" value="Zn_clus"/>
    <property type="match status" value="1"/>
</dbReference>
<reference evidence="8 9" key="1">
    <citation type="submission" date="2015-01" db="EMBL/GenBank/DDBJ databases">
        <title>The Genome Sequence of Ochroconis gallopava CBS43764.</title>
        <authorList>
            <consortium name="The Broad Institute Genomics Platform"/>
            <person name="Cuomo C."/>
            <person name="de Hoog S."/>
            <person name="Gorbushina A."/>
            <person name="Stielow B."/>
            <person name="Teixiera M."/>
            <person name="Abouelleil A."/>
            <person name="Chapman S.B."/>
            <person name="Priest M."/>
            <person name="Young S.K."/>
            <person name="Wortman J."/>
            <person name="Nusbaum C."/>
            <person name="Birren B."/>
        </authorList>
    </citation>
    <scope>NUCLEOTIDE SEQUENCE [LARGE SCALE GENOMIC DNA]</scope>
    <source>
        <strain evidence="8 9">CBS 43764</strain>
    </source>
</reference>
<dbReference type="HOGENOM" id="CLU_1310953_0_0_1"/>
<dbReference type="PROSITE" id="PS00463">
    <property type="entry name" value="ZN2_CY6_FUNGAL_1"/>
    <property type="match status" value="1"/>
</dbReference>
<dbReference type="Gene3D" id="4.10.240.10">
    <property type="entry name" value="Zn(2)-C6 fungal-type DNA-binding domain"/>
    <property type="match status" value="1"/>
</dbReference>
<dbReference type="GeneID" id="27310800"/>
<evidence type="ECO:0000313" key="9">
    <source>
        <dbReference type="Proteomes" id="UP000053259"/>
    </source>
</evidence>
<evidence type="ECO:0000256" key="1">
    <source>
        <dbReference type="ARBA" id="ARBA00004123"/>
    </source>
</evidence>
<dbReference type="RefSeq" id="XP_016216238.1">
    <property type="nucleotide sequence ID" value="XM_016355932.1"/>
</dbReference>
<protein>
    <recommendedName>
        <fullName evidence="7">Zn(2)-C6 fungal-type domain-containing protein</fullName>
    </recommendedName>
</protein>
<keyword evidence="4" id="KW-0804">Transcription</keyword>
<keyword evidence="3" id="KW-0805">Transcription regulation</keyword>
<dbReference type="VEuPathDB" id="FungiDB:PV09_02827"/>
<dbReference type="PANTHER" id="PTHR47338">
    <property type="entry name" value="ZN(II)2CYS6 TRANSCRIPTION FACTOR (EUROFUNG)-RELATED"/>
    <property type="match status" value="1"/>
</dbReference>
<dbReference type="Proteomes" id="UP000053259">
    <property type="component" value="Unassembled WGS sequence"/>
</dbReference>
<feature type="region of interest" description="Disordered" evidence="6">
    <location>
        <begin position="160"/>
        <end position="182"/>
    </location>
</feature>